<evidence type="ECO:0008006" key="2">
    <source>
        <dbReference type="Google" id="ProtNLM"/>
    </source>
</evidence>
<proteinExistence type="predicted"/>
<evidence type="ECO:0000313" key="1">
    <source>
        <dbReference type="EMBL" id="GAH94862.1"/>
    </source>
</evidence>
<organism evidence="1">
    <name type="scientific">marine sediment metagenome</name>
    <dbReference type="NCBI Taxonomy" id="412755"/>
    <lineage>
        <taxon>unclassified sequences</taxon>
        <taxon>metagenomes</taxon>
        <taxon>ecological metagenomes</taxon>
    </lineage>
</organism>
<accession>X1JLA2</accession>
<dbReference type="EMBL" id="BARV01000194">
    <property type="protein sequence ID" value="GAH94862.1"/>
    <property type="molecule type" value="Genomic_DNA"/>
</dbReference>
<comment type="caution">
    <text evidence="1">The sequence shown here is derived from an EMBL/GenBank/DDBJ whole genome shotgun (WGS) entry which is preliminary data.</text>
</comment>
<protein>
    <recommendedName>
        <fullName evidence="2">Replication protein</fullName>
    </recommendedName>
</protein>
<reference evidence="1" key="1">
    <citation type="journal article" date="2014" name="Front. Microbiol.">
        <title>High frequency of phylogenetically diverse reductive dehalogenase-homologous genes in deep subseafloor sedimentary metagenomes.</title>
        <authorList>
            <person name="Kawai M."/>
            <person name="Futagami T."/>
            <person name="Toyoda A."/>
            <person name="Takaki Y."/>
            <person name="Nishi S."/>
            <person name="Hori S."/>
            <person name="Arai W."/>
            <person name="Tsubouchi T."/>
            <person name="Morono Y."/>
            <person name="Uchiyama I."/>
            <person name="Ito T."/>
            <person name="Fujiyama A."/>
            <person name="Inagaki F."/>
            <person name="Takami H."/>
        </authorList>
    </citation>
    <scope>NUCLEOTIDE SEQUENCE</scope>
    <source>
        <strain evidence="1">Expedition CK06-06</strain>
    </source>
</reference>
<name>X1JLA2_9ZZZZ</name>
<gene>
    <name evidence="1" type="ORF">S06H3_00888</name>
</gene>
<sequence length="265" mass="29827">MLLTLTMPHDYGDRLKLTREVVSNSWRKCIAGGAWEKIKMELGIQGCCRALEVTHGANGWHPHLHVLLFTALPLAEGHKADLWAFFYKRWSDAIVAAGYRKPSPEHGLCLCDGEGAGEYVTKMTKQGLAQEVGRSDTKEGRAGSRSILQIIEGYRRHHLECDRRLIMEWLASTYGVKQLTWSNGFRKRLAQRYQVAEQLDLDIVQDVKHPADELLGEISGAMWDRLVDFNPSLPGLVVDAAEKSGWPAVERLLWRTSAGSRKIPP</sequence>
<dbReference type="AlphaFoldDB" id="X1JLA2"/>